<feature type="transmembrane region" description="Helical" evidence="8">
    <location>
        <begin position="314"/>
        <end position="342"/>
    </location>
</feature>
<evidence type="ECO:0000256" key="1">
    <source>
        <dbReference type="ARBA" id="ARBA00004141"/>
    </source>
</evidence>
<reference evidence="9" key="1">
    <citation type="submission" date="2021-02" db="EMBL/GenBank/DDBJ databases">
        <authorList>
            <person name="Nowell W R."/>
        </authorList>
    </citation>
    <scope>NUCLEOTIDE SEQUENCE</scope>
</reference>
<keyword evidence="2" id="KW-0813">Transport</keyword>
<sequence>MADSRSESIPTVYELFEDIIHRNFEKSNVSLSTPSNIDRLSVSCEPAYFNVETDEQSPYEEVAANVSNKDDRDMPCLTLRSWIISLLFTCLLSFVNQFFWYRTSPLFVGVLVAQLLSHLLGKIMAKVLPCRTFKVWRWSFCLNPGPFTIKEHCIITAMASAAGGTAYAIDVITIQRLFYKRSINYGIGILFVITSQTLGYGMAGIMRRFLVWPAAMIWPANLVSCALFRTLHSGNDDNIQEENNNSRWIMSRFRFFFLAFLCQFLWYWFPGYIFPILSLFSWICVIKPDNLLLSQLTGVSGLGLGSLELDWNAWVWFLGSPIIVPFWAQINIMIGFVVLAWIMTPAAYYTNLWGAKALPMVSTRVFTADGYYYDVKSVLNSQNRVNETAYKTYGEMRMTVIFAFSYGASFAAIAAVIVHTVLFNDIHAKLMPYYSEAPEWWYTILFVFAFVVAALVYHFGELMPWYFLFLAVASAFLFLLPTGIVLVVTNQGIGLNVITEFIAGVAIPGDPLANVTFKTYGYITQAQALTLISDLKLGHYMKIPPRAMFITQLVGTIIAGIINYATADYLMTTIPNICTERNLRWTCPNANTFYSASIIWGAIGMV</sequence>
<protein>
    <submittedName>
        <fullName evidence="9">Uncharacterized protein</fullName>
    </submittedName>
</protein>
<proteinExistence type="predicted"/>
<evidence type="ECO:0000256" key="2">
    <source>
        <dbReference type="ARBA" id="ARBA00022448"/>
    </source>
</evidence>
<feature type="transmembrane region" description="Helical" evidence="8">
    <location>
        <begin position="440"/>
        <end position="459"/>
    </location>
</feature>
<name>A0A814JP02_9BILA</name>
<keyword evidence="4" id="KW-0571">Peptide transport</keyword>
<feature type="transmembrane region" description="Helical" evidence="8">
    <location>
        <begin position="209"/>
        <end position="231"/>
    </location>
</feature>
<dbReference type="Pfam" id="PF03169">
    <property type="entry name" value="OPT"/>
    <property type="match status" value="1"/>
</dbReference>
<dbReference type="GO" id="GO:0015031">
    <property type="term" value="P:protein transport"/>
    <property type="evidence" value="ECO:0007669"/>
    <property type="project" value="UniProtKB-KW"/>
</dbReference>
<evidence type="ECO:0000256" key="8">
    <source>
        <dbReference type="SAM" id="Phobius"/>
    </source>
</evidence>
<evidence type="ECO:0000256" key="7">
    <source>
        <dbReference type="ARBA" id="ARBA00023136"/>
    </source>
</evidence>
<comment type="caution">
    <text evidence="9">The sequence shown here is derived from an EMBL/GenBank/DDBJ whole genome shotgun (WGS) entry which is preliminary data.</text>
</comment>
<dbReference type="PANTHER" id="PTHR22601">
    <property type="entry name" value="ISP4 LIKE PROTEIN"/>
    <property type="match status" value="1"/>
</dbReference>
<evidence type="ECO:0000256" key="3">
    <source>
        <dbReference type="ARBA" id="ARBA00022692"/>
    </source>
</evidence>
<feature type="transmembrane region" description="Helical" evidence="8">
    <location>
        <begin position="106"/>
        <end position="125"/>
    </location>
</feature>
<feature type="transmembrane region" description="Helical" evidence="8">
    <location>
        <begin position="82"/>
        <end position="100"/>
    </location>
</feature>
<feature type="transmembrane region" description="Helical" evidence="8">
    <location>
        <begin position="183"/>
        <end position="203"/>
    </location>
</feature>
<dbReference type="Proteomes" id="UP000681967">
    <property type="component" value="Unassembled WGS sequence"/>
</dbReference>
<dbReference type="InterPro" id="IPR004813">
    <property type="entry name" value="OPT"/>
</dbReference>
<keyword evidence="5" id="KW-0653">Protein transport</keyword>
<feature type="transmembrane region" description="Helical" evidence="8">
    <location>
        <begin position="547"/>
        <end position="565"/>
    </location>
</feature>
<feature type="transmembrane region" description="Helical" evidence="8">
    <location>
        <begin position="252"/>
        <end position="269"/>
    </location>
</feature>
<dbReference type="AlphaFoldDB" id="A0A814JP02"/>
<dbReference type="EMBL" id="CAJOBH010004907">
    <property type="protein sequence ID" value="CAF4006950.1"/>
    <property type="molecule type" value="Genomic_DNA"/>
</dbReference>
<evidence type="ECO:0000256" key="4">
    <source>
        <dbReference type="ARBA" id="ARBA00022856"/>
    </source>
</evidence>
<gene>
    <name evidence="10" type="ORF">BYL167_LOCUS14005</name>
    <name evidence="9" type="ORF">CJN711_LOCUS4258</name>
</gene>
<dbReference type="EMBL" id="CAJNOV010000838">
    <property type="protein sequence ID" value="CAF1040634.1"/>
    <property type="molecule type" value="Genomic_DNA"/>
</dbReference>
<feature type="transmembrane region" description="Helical" evidence="8">
    <location>
        <begin position="466"/>
        <end position="488"/>
    </location>
</feature>
<evidence type="ECO:0000313" key="10">
    <source>
        <dbReference type="EMBL" id="CAF4006950.1"/>
    </source>
</evidence>
<accession>A0A814JP02</accession>
<dbReference type="NCBIfam" id="TIGR00727">
    <property type="entry name" value="ISP4_OPT"/>
    <property type="match status" value="1"/>
</dbReference>
<keyword evidence="7 8" id="KW-0472">Membrane</keyword>
<comment type="subcellular location">
    <subcellularLocation>
        <location evidence="1">Membrane</location>
        <topology evidence="1">Multi-pass membrane protein</topology>
    </subcellularLocation>
</comment>
<dbReference type="InterPro" id="IPR004648">
    <property type="entry name" value="Oligpept_transpt"/>
</dbReference>
<dbReference type="NCBIfam" id="TIGR00728">
    <property type="entry name" value="OPT_sfam"/>
    <property type="match status" value="1"/>
</dbReference>
<keyword evidence="6 8" id="KW-1133">Transmembrane helix</keyword>
<dbReference type="GO" id="GO:0035673">
    <property type="term" value="F:oligopeptide transmembrane transporter activity"/>
    <property type="evidence" value="ECO:0007669"/>
    <property type="project" value="InterPro"/>
</dbReference>
<organism evidence="9">
    <name type="scientific">Rotaria magnacalcarata</name>
    <dbReference type="NCBI Taxonomy" id="392030"/>
    <lineage>
        <taxon>Eukaryota</taxon>
        <taxon>Metazoa</taxon>
        <taxon>Spiralia</taxon>
        <taxon>Gnathifera</taxon>
        <taxon>Rotifera</taxon>
        <taxon>Eurotatoria</taxon>
        <taxon>Bdelloidea</taxon>
        <taxon>Philodinida</taxon>
        <taxon>Philodinidae</taxon>
        <taxon>Rotaria</taxon>
    </lineage>
</organism>
<feature type="transmembrane region" description="Helical" evidence="8">
    <location>
        <begin position="400"/>
        <end position="420"/>
    </location>
</feature>
<evidence type="ECO:0000256" key="6">
    <source>
        <dbReference type="ARBA" id="ARBA00022989"/>
    </source>
</evidence>
<evidence type="ECO:0000313" key="9">
    <source>
        <dbReference type="EMBL" id="CAF1040634.1"/>
    </source>
</evidence>
<keyword evidence="3 8" id="KW-0812">Transmembrane</keyword>
<dbReference type="GO" id="GO:0016020">
    <property type="term" value="C:membrane"/>
    <property type="evidence" value="ECO:0007669"/>
    <property type="project" value="UniProtKB-SubCell"/>
</dbReference>
<evidence type="ECO:0000256" key="5">
    <source>
        <dbReference type="ARBA" id="ARBA00022927"/>
    </source>
</evidence>
<dbReference type="Proteomes" id="UP000663855">
    <property type="component" value="Unassembled WGS sequence"/>
</dbReference>